<dbReference type="FunCoup" id="E3NTT3">
    <property type="interactions" value="543"/>
</dbReference>
<dbReference type="OrthoDB" id="5789267at2759"/>
<feature type="chain" id="PRO_5003179104" description="F-box domain-containing protein" evidence="1">
    <location>
        <begin position="17"/>
        <end position="249"/>
    </location>
</feature>
<feature type="signal peptide" evidence="1">
    <location>
        <begin position="1"/>
        <end position="16"/>
    </location>
</feature>
<dbReference type="AlphaFoldDB" id="E3NTT3"/>
<evidence type="ECO:0000313" key="3">
    <source>
        <dbReference type="EMBL" id="EFO92802.1"/>
    </source>
</evidence>
<dbReference type="PANTHER" id="PTHR21503">
    <property type="entry name" value="F-BOX-CONTAINING HYPOTHETICAL PROTEIN C.ELEGANS"/>
    <property type="match status" value="1"/>
</dbReference>
<proteinExistence type="predicted"/>
<dbReference type="HOGENOM" id="CLU_1116633_0_0_1"/>
<evidence type="ECO:0000259" key="2">
    <source>
        <dbReference type="PROSITE" id="PS50181"/>
    </source>
</evidence>
<dbReference type="EMBL" id="DS270293">
    <property type="protein sequence ID" value="EFO92802.1"/>
    <property type="molecule type" value="Genomic_DNA"/>
</dbReference>
<evidence type="ECO:0000313" key="4">
    <source>
        <dbReference type="Proteomes" id="UP000008281"/>
    </source>
</evidence>
<dbReference type="InterPro" id="IPR001810">
    <property type="entry name" value="F-box_dom"/>
</dbReference>
<feature type="domain" description="F-box" evidence="2">
    <location>
        <begin position="4"/>
        <end position="50"/>
    </location>
</feature>
<name>E3NTT3_CAERE</name>
<dbReference type="InParanoid" id="E3NTT3"/>
<dbReference type="Pfam" id="PF00646">
    <property type="entry name" value="F-box"/>
    <property type="match status" value="1"/>
</dbReference>
<accession>E3NTT3</accession>
<protein>
    <recommendedName>
        <fullName evidence="2">F-box domain-containing protein</fullName>
    </recommendedName>
</protein>
<reference evidence="3" key="1">
    <citation type="submission" date="2007-07" db="EMBL/GenBank/DDBJ databases">
        <title>PCAP assembly of the Caenorhabditis remanei genome.</title>
        <authorList>
            <consortium name="The Caenorhabditis remanei Sequencing Consortium"/>
            <person name="Wilson R.K."/>
        </authorList>
    </citation>
    <scope>NUCLEOTIDE SEQUENCE [LARGE SCALE GENOMIC DNA]</scope>
    <source>
        <strain evidence="3">PB4641</strain>
    </source>
</reference>
<keyword evidence="1" id="KW-0732">Signal</keyword>
<dbReference type="PROSITE" id="PS50181">
    <property type="entry name" value="FBOX"/>
    <property type="match status" value="1"/>
</dbReference>
<organism evidence="4">
    <name type="scientific">Caenorhabditis remanei</name>
    <name type="common">Caenorhabditis vulgaris</name>
    <dbReference type="NCBI Taxonomy" id="31234"/>
    <lineage>
        <taxon>Eukaryota</taxon>
        <taxon>Metazoa</taxon>
        <taxon>Ecdysozoa</taxon>
        <taxon>Nematoda</taxon>
        <taxon>Chromadorea</taxon>
        <taxon>Rhabditida</taxon>
        <taxon>Rhabditina</taxon>
        <taxon>Rhabditomorpha</taxon>
        <taxon>Rhabditoidea</taxon>
        <taxon>Rhabditidae</taxon>
        <taxon>Peloderinae</taxon>
        <taxon>Caenorhabditis</taxon>
    </lineage>
</organism>
<evidence type="ECO:0000256" key="1">
    <source>
        <dbReference type="SAM" id="SignalP"/>
    </source>
</evidence>
<sequence>MTVSFPLLCLPAVALREVLLNFGTMDLLEFSFTSTRVRDCVFRSARLRVIEHNVEFLKEYPHIVTVFKNDDGLHEHKLEWEFVGGQMAGKSHQEGREENRIHKNGNIIQCHFHNPEFGASVVFNHISKIFQGPINLFLDLSHIRNLYSILLNQNISECQKLEVYEGYNNDQNDEDLYGILDIVNIGKELKAYVTNQDEIDFDQICHLESLTLENANWMTLPDLISLNCRYGNSNRQSCLHQIGIHRVSS</sequence>
<keyword evidence="4" id="KW-1185">Reference proteome</keyword>
<dbReference type="Proteomes" id="UP000008281">
    <property type="component" value="Unassembled WGS sequence"/>
</dbReference>
<gene>
    <name evidence="3" type="ORF">CRE_10769</name>
</gene>
<dbReference type="eggNOG" id="ENOG502THKK">
    <property type="taxonomic scope" value="Eukaryota"/>
</dbReference>
<dbReference type="PANTHER" id="PTHR21503:SF15">
    <property type="entry name" value="F-BOX DOMAIN-CONTAINING PROTEIN"/>
    <property type="match status" value="1"/>
</dbReference>